<dbReference type="Gene3D" id="2.30.180.10">
    <property type="entry name" value="FAS1 domain"/>
    <property type="match status" value="2"/>
</dbReference>
<organism evidence="3 4">
    <name type="scientific">Rohdeia mirabilis</name>
    <dbReference type="NCBI Taxonomy" id="2528008"/>
    <lineage>
        <taxon>Bacteria</taxon>
        <taxon>Pseudomonadati</taxon>
        <taxon>Planctomycetota</taxon>
        <taxon>Planctomycetia</taxon>
        <taxon>Planctomycetia incertae sedis</taxon>
        <taxon>Rohdeia</taxon>
    </lineage>
</organism>
<dbReference type="InterPro" id="IPR000782">
    <property type="entry name" value="FAS1_domain"/>
</dbReference>
<feature type="chain" id="PRO_5021945954" evidence="1">
    <location>
        <begin position="27"/>
        <end position="304"/>
    </location>
</feature>
<dbReference type="PANTHER" id="PTHR10900">
    <property type="entry name" value="PERIOSTIN-RELATED"/>
    <property type="match status" value="1"/>
</dbReference>
<keyword evidence="4" id="KW-1185">Reference proteome</keyword>
<dbReference type="PANTHER" id="PTHR10900:SF77">
    <property type="entry name" value="FI19380P1"/>
    <property type="match status" value="1"/>
</dbReference>
<feature type="domain" description="FAS1" evidence="2">
    <location>
        <begin position="33"/>
        <end position="165"/>
    </location>
</feature>
<name>A0A518CW83_9BACT</name>
<keyword evidence="1" id="KW-0732">Signal</keyword>
<evidence type="ECO:0000313" key="3">
    <source>
        <dbReference type="EMBL" id="QDU83464.1"/>
    </source>
</evidence>
<feature type="domain" description="FAS1" evidence="2">
    <location>
        <begin position="169"/>
        <end position="301"/>
    </location>
</feature>
<evidence type="ECO:0000313" key="4">
    <source>
        <dbReference type="Proteomes" id="UP000319342"/>
    </source>
</evidence>
<dbReference type="EMBL" id="CP036290">
    <property type="protein sequence ID" value="QDU83464.1"/>
    <property type="molecule type" value="Genomic_DNA"/>
</dbReference>
<dbReference type="SMART" id="SM00554">
    <property type="entry name" value="FAS1"/>
    <property type="match status" value="2"/>
</dbReference>
<dbReference type="OrthoDB" id="9800666at2"/>
<dbReference type="FunFam" id="2.30.180.10:FF:000014">
    <property type="entry name" value="Stabilin 1"/>
    <property type="match status" value="1"/>
</dbReference>
<dbReference type="RefSeq" id="WP_145183195.1">
    <property type="nucleotide sequence ID" value="NZ_CP036290.1"/>
</dbReference>
<feature type="signal peptide" evidence="1">
    <location>
        <begin position="1"/>
        <end position="26"/>
    </location>
</feature>
<evidence type="ECO:0000256" key="1">
    <source>
        <dbReference type="SAM" id="SignalP"/>
    </source>
</evidence>
<dbReference type="Proteomes" id="UP000319342">
    <property type="component" value="Chromosome"/>
</dbReference>
<dbReference type="InterPro" id="IPR036378">
    <property type="entry name" value="FAS1_dom_sf"/>
</dbReference>
<dbReference type="InterPro" id="IPR050904">
    <property type="entry name" value="Adhesion/Biosynth-related"/>
</dbReference>
<gene>
    <name evidence="3" type="ORF">Pla163_05630</name>
</gene>
<dbReference type="AlphaFoldDB" id="A0A518CW83"/>
<sequence length="304" mass="31295" precursor="true">MNRLAAIALPVALATAAVLGFNSADADPSNAQGKTIVDVAVGTGSHTTLVAAVKAAGYVELLSGTDELTVFAPTDRAFAALETGLVESLLEKRNLATLQEVLGYHVVAGRMTAADVIRESELRTLNGQRVSVDVRPDGVFIGGAKVVTADVAADNGIVHVLGSVMLPATDDVVTVAKNAGMFGTLLTAVRAAGLVEAINGDTPLTILAPTDSAFAALDQKLLGSLLEPDNKTRLQDVLKLHVIPGRLSALDLATYGTVETLGGERLPVRVIDGRITVGGAALVGNDVESTNATVHVLESVILPR</sequence>
<reference evidence="3 4" key="1">
    <citation type="submission" date="2019-02" db="EMBL/GenBank/DDBJ databases">
        <title>Deep-cultivation of Planctomycetes and their phenomic and genomic characterization uncovers novel biology.</title>
        <authorList>
            <person name="Wiegand S."/>
            <person name="Jogler M."/>
            <person name="Boedeker C."/>
            <person name="Pinto D."/>
            <person name="Vollmers J."/>
            <person name="Rivas-Marin E."/>
            <person name="Kohn T."/>
            <person name="Peeters S.H."/>
            <person name="Heuer A."/>
            <person name="Rast P."/>
            <person name="Oberbeckmann S."/>
            <person name="Bunk B."/>
            <person name="Jeske O."/>
            <person name="Meyerdierks A."/>
            <person name="Storesund J.E."/>
            <person name="Kallscheuer N."/>
            <person name="Luecker S."/>
            <person name="Lage O.M."/>
            <person name="Pohl T."/>
            <person name="Merkel B.J."/>
            <person name="Hornburger P."/>
            <person name="Mueller R.-W."/>
            <person name="Bruemmer F."/>
            <person name="Labrenz M."/>
            <person name="Spormann A.M."/>
            <person name="Op den Camp H."/>
            <person name="Overmann J."/>
            <person name="Amann R."/>
            <person name="Jetten M.S.M."/>
            <person name="Mascher T."/>
            <person name="Medema M.H."/>
            <person name="Devos D.P."/>
            <person name="Kaster A.-K."/>
            <person name="Ovreas L."/>
            <person name="Rohde M."/>
            <person name="Galperin M.Y."/>
            <person name="Jogler C."/>
        </authorList>
    </citation>
    <scope>NUCLEOTIDE SEQUENCE [LARGE SCALE GENOMIC DNA]</scope>
    <source>
        <strain evidence="3 4">Pla163</strain>
    </source>
</reference>
<dbReference type="PROSITE" id="PS50213">
    <property type="entry name" value="FAS1"/>
    <property type="match status" value="2"/>
</dbReference>
<dbReference type="Pfam" id="PF02469">
    <property type="entry name" value="Fasciclin"/>
    <property type="match status" value="2"/>
</dbReference>
<proteinExistence type="predicted"/>
<protein>
    <submittedName>
        <fullName evidence="3">Immunogenic protein MPT70</fullName>
    </submittedName>
</protein>
<evidence type="ECO:0000259" key="2">
    <source>
        <dbReference type="PROSITE" id="PS50213"/>
    </source>
</evidence>
<accession>A0A518CW83</accession>
<dbReference type="FunFam" id="2.30.180.10:FF:000032">
    <property type="entry name" value="Fasciclin domain-containing protein, putative"/>
    <property type="match status" value="1"/>
</dbReference>
<dbReference type="SUPFAM" id="SSF82153">
    <property type="entry name" value="FAS1 domain"/>
    <property type="match status" value="2"/>
</dbReference>
<dbReference type="GO" id="GO:0005615">
    <property type="term" value="C:extracellular space"/>
    <property type="evidence" value="ECO:0007669"/>
    <property type="project" value="TreeGrafter"/>
</dbReference>